<dbReference type="AlphaFoldDB" id="Q2W1W5"/>
<dbReference type="InterPro" id="IPR014710">
    <property type="entry name" value="RmlC-like_jellyroll"/>
</dbReference>
<gene>
    <name evidence="6" type="ordered locus">amb3356</name>
</gene>
<dbReference type="Gene3D" id="2.60.120.10">
    <property type="entry name" value="Jelly Rolls"/>
    <property type="match status" value="1"/>
</dbReference>
<keyword evidence="2" id="KW-0238">DNA-binding</keyword>
<dbReference type="PROSITE" id="PS50042">
    <property type="entry name" value="CNMP_BINDING_3"/>
    <property type="match status" value="1"/>
</dbReference>
<dbReference type="InterPro" id="IPR018490">
    <property type="entry name" value="cNMP-bd_dom_sf"/>
</dbReference>
<dbReference type="Gene3D" id="1.10.10.10">
    <property type="entry name" value="Winged helix-like DNA-binding domain superfamily/Winged helix DNA-binding domain"/>
    <property type="match status" value="1"/>
</dbReference>
<dbReference type="Pfam" id="PF00027">
    <property type="entry name" value="cNMP_binding"/>
    <property type="match status" value="1"/>
</dbReference>
<dbReference type="InterPro" id="IPR036388">
    <property type="entry name" value="WH-like_DNA-bd_sf"/>
</dbReference>
<proteinExistence type="predicted"/>
<dbReference type="GO" id="GO:0003700">
    <property type="term" value="F:DNA-binding transcription factor activity"/>
    <property type="evidence" value="ECO:0007669"/>
    <property type="project" value="TreeGrafter"/>
</dbReference>
<reference evidence="6 7" key="1">
    <citation type="journal article" date="2005" name="DNA Res.">
        <title>Complete genome sequence of the facultative anaerobic magnetotactic bacterium Magnetospirillum sp. strain AMB-1.</title>
        <authorList>
            <person name="Matsunaga T."/>
            <person name="Okamura Y."/>
            <person name="Fukuda Y."/>
            <person name="Wahyudi A.T."/>
            <person name="Murase Y."/>
            <person name="Takeyama H."/>
        </authorList>
    </citation>
    <scope>NUCLEOTIDE SEQUENCE [LARGE SCALE GENOMIC DNA]</scope>
    <source>
        <strain evidence="7">ATCC 700264 / AMB-1</strain>
    </source>
</reference>
<feature type="domain" description="Cyclic nucleotide-binding" evidence="4">
    <location>
        <begin position="64"/>
        <end position="165"/>
    </location>
</feature>
<dbReference type="Proteomes" id="UP000007058">
    <property type="component" value="Chromosome"/>
</dbReference>
<protein>
    <submittedName>
        <fullName evidence="6">cAMP-binding protein-catabolite gene activator and regulatory subunit of cAMP-dependent protein kinase</fullName>
    </submittedName>
</protein>
<keyword evidence="7" id="KW-1185">Reference proteome</keyword>
<dbReference type="EMBL" id="AP007255">
    <property type="protein sequence ID" value="BAE52160.1"/>
    <property type="molecule type" value="Genomic_DNA"/>
</dbReference>
<dbReference type="InterPro" id="IPR036390">
    <property type="entry name" value="WH_DNA-bd_sf"/>
</dbReference>
<dbReference type="InterPro" id="IPR012318">
    <property type="entry name" value="HTH_CRP"/>
</dbReference>
<dbReference type="PANTHER" id="PTHR24567:SF74">
    <property type="entry name" value="HTH-TYPE TRANSCRIPTIONAL REGULATOR ARCR"/>
    <property type="match status" value="1"/>
</dbReference>
<name>Q2W1W5_PARM1</name>
<sequence>MWPGWPGERRRASHIAYSSPAFPRVILAALLGKAAGYPMRDHEIEAAWRGLASCEQCSIRDLVLFADLKGEDFGVIHLPIEDIRLPAGAALYQPGQEAGHAFTVREGLFKLEQYLPDGSHRIVSLLGQGDVAGLEATVADAYEHAAVALSPAKVCRIPREVLTRLSPKLHRQLMKKWHDAVQRSHECTRELSTGSARQRVARLFRLLAPETSPDCRLFGREDLGALLGITPETASRVVAEFKRLGVVTEIAPNLFQRDLAALDGIAGEG</sequence>
<evidence type="ECO:0000256" key="3">
    <source>
        <dbReference type="ARBA" id="ARBA00023163"/>
    </source>
</evidence>
<dbReference type="STRING" id="342108.amb3356"/>
<evidence type="ECO:0000313" key="6">
    <source>
        <dbReference type="EMBL" id="BAE52160.1"/>
    </source>
</evidence>
<dbReference type="InterPro" id="IPR000595">
    <property type="entry name" value="cNMP-bd_dom"/>
</dbReference>
<accession>Q2W1W5</accession>
<dbReference type="GO" id="GO:0016301">
    <property type="term" value="F:kinase activity"/>
    <property type="evidence" value="ECO:0007669"/>
    <property type="project" value="UniProtKB-KW"/>
</dbReference>
<dbReference type="SMART" id="SM00100">
    <property type="entry name" value="cNMP"/>
    <property type="match status" value="1"/>
</dbReference>
<evidence type="ECO:0000313" key="7">
    <source>
        <dbReference type="Proteomes" id="UP000007058"/>
    </source>
</evidence>
<dbReference type="GO" id="GO:0003677">
    <property type="term" value="F:DNA binding"/>
    <property type="evidence" value="ECO:0007669"/>
    <property type="project" value="UniProtKB-KW"/>
</dbReference>
<dbReference type="PROSITE" id="PS51063">
    <property type="entry name" value="HTH_CRP_2"/>
    <property type="match status" value="1"/>
</dbReference>
<dbReference type="CDD" id="cd00038">
    <property type="entry name" value="CAP_ED"/>
    <property type="match status" value="1"/>
</dbReference>
<evidence type="ECO:0000259" key="5">
    <source>
        <dbReference type="PROSITE" id="PS51063"/>
    </source>
</evidence>
<organism evidence="6 7">
    <name type="scientific">Paramagnetospirillum magneticum (strain ATCC 700264 / AMB-1)</name>
    <name type="common">Magnetospirillum magneticum</name>
    <dbReference type="NCBI Taxonomy" id="342108"/>
    <lineage>
        <taxon>Bacteria</taxon>
        <taxon>Pseudomonadati</taxon>
        <taxon>Pseudomonadota</taxon>
        <taxon>Alphaproteobacteria</taxon>
        <taxon>Rhodospirillales</taxon>
        <taxon>Magnetospirillaceae</taxon>
        <taxon>Paramagnetospirillum</taxon>
    </lineage>
</organism>
<dbReference type="Pfam" id="PF13545">
    <property type="entry name" value="HTH_Crp_2"/>
    <property type="match status" value="1"/>
</dbReference>
<dbReference type="KEGG" id="mag:amb3356"/>
<dbReference type="PANTHER" id="PTHR24567">
    <property type="entry name" value="CRP FAMILY TRANSCRIPTIONAL REGULATORY PROTEIN"/>
    <property type="match status" value="1"/>
</dbReference>
<feature type="domain" description="HTH crp-type" evidence="5">
    <location>
        <begin position="194"/>
        <end position="260"/>
    </location>
</feature>
<evidence type="ECO:0000259" key="4">
    <source>
        <dbReference type="PROSITE" id="PS50042"/>
    </source>
</evidence>
<dbReference type="HOGENOM" id="CLU_075053_0_4_5"/>
<dbReference type="SUPFAM" id="SSF51206">
    <property type="entry name" value="cAMP-binding domain-like"/>
    <property type="match status" value="1"/>
</dbReference>
<dbReference type="InterPro" id="IPR050397">
    <property type="entry name" value="Env_Response_Regulators"/>
</dbReference>
<evidence type="ECO:0000256" key="2">
    <source>
        <dbReference type="ARBA" id="ARBA00023125"/>
    </source>
</evidence>
<keyword evidence="1" id="KW-0805">Transcription regulation</keyword>
<keyword evidence="3" id="KW-0804">Transcription</keyword>
<dbReference type="SUPFAM" id="SSF46785">
    <property type="entry name" value="Winged helix' DNA-binding domain"/>
    <property type="match status" value="1"/>
</dbReference>
<dbReference type="GO" id="GO:0005829">
    <property type="term" value="C:cytosol"/>
    <property type="evidence" value="ECO:0007669"/>
    <property type="project" value="TreeGrafter"/>
</dbReference>
<evidence type="ECO:0000256" key="1">
    <source>
        <dbReference type="ARBA" id="ARBA00023015"/>
    </source>
</evidence>